<feature type="chain" id="PRO_5046111089" evidence="8">
    <location>
        <begin position="19"/>
        <end position="437"/>
    </location>
</feature>
<keyword evidence="8" id="KW-0732">Signal</keyword>
<dbReference type="RefSeq" id="WP_211974070.1">
    <property type="nucleotide sequence ID" value="NZ_CBFHAM010000104.1"/>
</dbReference>
<dbReference type="InterPro" id="IPR003423">
    <property type="entry name" value="OMP_efflux"/>
</dbReference>
<reference evidence="9 10" key="1">
    <citation type="submission" date="2021-04" db="EMBL/GenBank/DDBJ databases">
        <title>Chitinophaga sp. nov., isolated from the rhizosphere soil.</title>
        <authorList>
            <person name="He S."/>
        </authorList>
    </citation>
    <scope>NUCLEOTIDE SEQUENCE [LARGE SCALE GENOMIC DNA]</scope>
    <source>
        <strain evidence="9 10">2R12</strain>
    </source>
</reference>
<keyword evidence="10" id="KW-1185">Reference proteome</keyword>
<comment type="caution">
    <text evidence="9">The sequence shown here is derived from an EMBL/GenBank/DDBJ whole genome shotgun (WGS) entry which is preliminary data.</text>
</comment>
<accession>A0ABS5J199</accession>
<evidence type="ECO:0000256" key="8">
    <source>
        <dbReference type="SAM" id="SignalP"/>
    </source>
</evidence>
<evidence type="ECO:0000256" key="6">
    <source>
        <dbReference type="ARBA" id="ARBA00023136"/>
    </source>
</evidence>
<feature type="signal peptide" evidence="8">
    <location>
        <begin position="1"/>
        <end position="18"/>
    </location>
</feature>
<evidence type="ECO:0000256" key="7">
    <source>
        <dbReference type="ARBA" id="ARBA00023237"/>
    </source>
</evidence>
<dbReference type="SUPFAM" id="SSF56954">
    <property type="entry name" value="Outer membrane efflux proteins (OEP)"/>
    <property type="match status" value="1"/>
</dbReference>
<dbReference type="Gene3D" id="1.20.1600.10">
    <property type="entry name" value="Outer membrane efflux proteins (OEP)"/>
    <property type="match status" value="1"/>
</dbReference>
<sequence length="437" mass="49699">MKHFFLLLLSGITINAGAQTHAPAKISLRQAIDLGLANRYDMQANQYNITLADNALQKSKKEWLPDIGADGNIRYNMQLQATFIPPGFAGSDKAQLLALGAKNATVLGITLTQPLLQPILNTDIKMARNSLALQKEKNRSDEINIKMQIATAYYNVLLKALQQEIAARDEQRFNEYYTLAAGKYKQGALIETDYLRAQLDYENARITRVSAQQNYALAMNGLKYQVNIPVSDSLTLTDTLGVNEMPVLPESNSYLNRTEIKQVQLQQQDIQLQLRKARQYAIPSVSVTAGYSQQYLYNDFNYTQHEWWSPFSYAGMKISIPISGNIKNQHNIRNYQLQTQQASADLQQKTADVLYDIQQASTELNNALLNMQTTRKNYDLSEKIYRQQQKEFALGSFAYNNLLETERSISNVEQQYIKAEYDYLMAQIKYNKAIGAY</sequence>
<organism evidence="9 10">
    <name type="scientific">Chitinophaga hostae</name>
    <dbReference type="NCBI Taxonomy" id="2831022"/>
    <lineage>
        <taxon>Bacteria</taxon>
        <taxon>Pseudomonadati</taxon>
        <taxon>Bacteroidota</taxon>
        <taxon>Chitinophagia</taxon>
        <taxon>Chitinophagales</taxon>
        <taxon>Chitinophagaceae</taxon>
        <taxon>Chitinophaga</taxon>
    </lineage>
</organism>
<evidence type="ECO:0000256" key="5">
    <source>
        <dbReference type="ARBA" id="ARBA00022692"/>
    </source>
</evidence>
<evidence type="ECO:0000313" key="9">
    <source>
        <dbReference type="EMBL" id="MBS0028970.1"/>
    </source>
</evidence>
<keyword evidence="5" id="KW-0812">Transmembrane</keyword>
<keyword evidence="3" id="KW-0813">Transport</keyword>
<evidence type="ECO:0000256" key="1">
    <source>
        <dbReference type="ARBA" id="ARBA00004442"/>
    </source>
</evidence>
<comment type="subcellular location">
    <subcellularLocation>
        <location evidence="1">Cell outer membrane</location>
    </subcellularLocation>
</comment>
<dbReference type="Proteomes" id="UP000676386">
    <property type="component" value="Unassembled WGS sequence"/>
</dbReference>
<gene>
    <name evidence="9" type="ORF">KE626_16740</name>
</gene>
<dbReference type="Pfam" id="PF02321">
    <property type="entry name" value="OEP"/>
    <property type="match status" value="2"/>
</dbReference>
<proteinExistence type="inferred from homology"/>
<dbReference type="PANTHER" id="PTHR30026:SF20">
    <property type="entry name" value="OUTER MEMBRANE PROTEIN TOLC"/>
    <property type="match status" value="1"/>
</dbReference>
<evidence type="ECO:0000256" key="3">
    <source>
        <dbReference type="ARBA" id="ARBA00022448"/>
    </source>
</evidence>
<dbReference type="PANTHER" id="PTHR30026">
    <property type="entry name" value="OUTER MEMBRANE PROTEIN TOLC"/>
    <property type="match status" value="1"/>
</dbReference>
<protein>
    <submittedName>
        <fullName evidence="9">TolC family protein</fullName>
    </submittedName>
</protein>
<name>A0ABS5J199_9BACT</name>
<keyword evidence="4" id="KW-1134">Transmembrane beta strand</keyword>
<keyword evidence="6" id="KW-0472">Membrane</keyword>
<comment type="similarity">
    <text evidence="2">Belongs to the outer membrane factor (OMF) (TC 1.B.17) family.</text>
</comment>
<dbReference type="EMBL" id="JAGTXB010000007">
    <property type="protein sequence ID" value="MBS0028970.1"/>
    <property type="molecule type" value="Genomic_DNA"/>
</dbReference>
<keyword evidence="7" id="KW-0998">Cell outer membrane</keyword>
<evidence type="ECO:0000256" key="2">
    <source>
        <dbReference type="ARBA" id="ARBA00007613"/>
    </source>
</evidence>
<evidence type="ECO:0000256" key="4">
    <source>
        <dbReference type="ARBA" id="ARBA00022452"/>
    </source>
</evidence>
<dbReference type="InterPro" id="IPR051906">
    <property type="entry name" value="TolC-like"/>
</dbReference>
<evidence type="ECO:0000313" key="10">
    <source>
        <dbReference type="Proteomes" id="UP000676386"/>
    </source>
</evidence>